<feature type="transmembrane region" description="Helical" evidence="6">
    <location>
        <begin position="42"/>
        <end position="67"/>
    </location>
</feature>
<keyword evidence="3 6" id="KW-0812">Transmembrane</keyword>
<dbReference type="OrthoDB" id="9804822at2"/>
<feature type="transmembrane region" description="Helical" evidence="6">
    <location>
        <begin position="12"/>
        <end position="30"/>
    </location>
</feature>
<keyword evidence="4 6" id="KW-1133">Transmembrane helix</keyword>
<protein>
    <submittedName>
        <fullName evidence="7">Threonine efflux protein</fullName>
    </submittedName>
</protein>
<evidence type="ECO:0000256" key="1">
    <source>
        <dbReference type="ARBA" id="ARBA00004651"/>
    </source>
</evidence>
<dbReference type="AlphaFoldDB" id="A0A1A8TNY4"/>
<dbReference type="GO" id="GO:0005886">
    <property type="term" value="C:plasma membrane"/>
    <property type="evidence" value="ECO:0007669"/>
    <property type="project" value="UniProtKB-SubCell"/>
</dbReference>
<dbReference type="PANTHER" id="PTHR30086">
    <property type="entry name" value="ARGININE EXPORTER PROTEIN ARGO"/>
    <property type="match status" value="1"/>
</dbReference>
<feature type="transmembrane region" description="Helical" evidence="6">
    <location>
        <begin position="114"/>
        <end position="136"/>
    </location>
</feature>
<evidence type="ECO:0000256" key="5">
    <source>
        <dbReference type="ARBA" id="ARBA00023136"/>
    </source>
</evidence>
<dbReference type="PANTHER" id="PTHR30086:SF21">
    <property type="entry name" value="TRANSPORT PROTEIN"/>
    <property type="match status" value="1"/>
</dbReference>
<proteinExistence type="predicted"/>
<keyword evidence="5 6" id="KW-0472">Membrane</keyword>
<evidence type="ECO:0000256" key="4">
    <source>
        <dbReference type="ARBA" id="ARBA00022989"/>
    </source>
</evidence>
<evidence type="ECO:0000256" key="6">
    <source>
        <dbReference type="SAM" id="Phobius"/>
    </source>
</evidence>
<accession>A0A1A8TNY4</accession>
<feature type="transmembrane region" description="Helical" evidence="6">
    <location>
        <begin position="148"/>
        <end position="168"/>
    </location>
</feature>
<evidence type="ECO:0000313" key="8">
    <source>
        <dbReference type="Proteomes" id="UP000092544"/>
    </source>
</evidence>
<keyword evidence="2" id="KW-1003">Cell membrane</keyword>
<keyword evidence="8" id="KW-1185">Reference proteome</keyword>
<gene>
    <name evidence="7" type="primary">rhtC_4</name>
    <name evidence="7" type="ORF">MSP8886_03221</name>
</gene>
<dbReference type="GO" id="GO:0015171">
    <property type="term" value="F:amino acid transmembrane transporter activity"/>
    <property type="evidence" value="ECO:0007669"/>
    <property type="project" value="TreeGrafter"/>
</dbReference>
<evidence type="ECO:0000256" key="2">
    <source>
        <dbReference type="ARBA" id="ARBA00022475"/>
    </source>
</evidence>
<dbReference type="STRING" id="1792290.MSP8886_03221"/>
<comment type="subcellular location">
    <subcellularLocation>
        <location evidence="1">Cell membrane</location>
        <topology evidence="1">Multi-pass membrane protein</topology>
    </subcellularLocation>
</comment>
<dbReference type="Proteomes" id="UP000092544">
    <property type="component" value="Unassembled WGS sequence"/>
</dbReference>
<organism evidence="7 8">
    <name type="scientific">Marinomonas spartinae</name>
    <dbReference type="NCBI Taxonomy" id="1792290"/>
    <lineage>
        <taxon>Bacteria</taxon>
        <taxon>Pseudomonadati</taxon>
        <taxon>Pseudomonadota</taxon>
        <taxon>Gammaproteobacteria</taxon>
        <taxon>Oceanospirillales</taxon>
        <taxon>Oceanospirillaceae</taxon>
        <taxon>Marinomonas</taxon>
    </lineage>
</organism>
<evidence type="ECO:0000256" key="3">
    <source>
        <dbReference type="ARBA" id="ARBA00022692"/>
    </source>
</evidence>
<dbReference type="Pfam" id="PF01810">
    <property type="entry name" value="LysE"/>
    <property type="match status" value="1"/>
</dbReference>
<dbReference type="EMBL" id="FLOB01000009">
    <property type="protein sequence ID" value="SBS34981.1"/>
    <property type="molecule type" value="Genomic_DNA"/>
</dbReference>
<dbReference type="RefSeq" id="WP_067018255.1">
    <property type="nucleotide sequence ID" value="NZ_FLOB01000009.1"/>
</dbReference>
<sequence length="208" mass="22520">MVEYINALLLTYTAFIFAVLSPGPNVFGVLNISLEKGKAAGLLFGLGIAFGSLTWATLSVLGLTQIIAKYAELLFLIKVFGGCYLIYLAIKSYKSAKTEASDRTSKTHGLIPKRYFTGGYALMMTNPKAALAWVAIVSLSTFNNAPAWVSIAAIVGTFTLSVIIHVAYASIFSSRSFVRFYRKSRSKILKIFSVVYGGLGLKLLSSTN</sequence>
<dbReference type="InterPro" id="IPR001123">
    <property type="entry name" value="LeuE-type"/>
</dbReference>
<reference evidence="7 8" key="1">
    <citation type="submission" date="2016-06" db="EMBL/GenBank/DDBJ databases">
        <authorList>
            <person name="Kjaerup R.B."/>
            <person name="Dalgaard T.S."/>
            <person name="Juul-Madsen H.R."/>
        </authorList>
    </citation>
    <scope>NUCLEOTIDE SEQUENCE [LARGE SCALE GENOMIC DNA]</scope>
    <source>
        <strain evidence="7 8">CECT 8886</strain>
    </source>
</reference>
<name>A0A1A8TNY4_9GAMM</name>
<feature type="transmembrane region" description="Helical" evidence="6">
    <location>
        <begin position="73"/>
        <end position="93"/>
    </location>
</feature>
<evidence type="ECO:0000313" key="7">
    <source>
        <dbReference type="EMBL" id="SBS34981.1"/>
    </source>
</evidence>